<dbReference type="EMBL" id="KN832870">
    <property type="protein sequence ID" value="KIN06817.1"/>
    <property type="molecule type" value="Genomic_DNA"/>
</dbReference>
<accession>A0A0C3HX57</accession>
<evidence type="ECO:0000256" key="4">
    <source>
        <dbReference type="RuleBase" id="RU000363"/>
    </source>
</evidence>
<dbReference type="SUPFAM" id="SSF51735">
    <property type="entry name" value="NAD(P)-binding Rossmann-fold domains"/>
    <property type="match status" value="1"/>
</dbReference>
<name>A0A0C3HX57_OIDMZ</name>
<proteinExistence type="inferred from homology"/>
<dbReference type="PROSITE" id="PS00061">
    <property type="entry name" value="ADH_SHORT"/>
    <property type="match status" value="1"/>
</dbReference>
<evidence type="ECO:0000313" key="6">
    <source>
        <dbReference type="Proteomes" id="UP000054321"/>
    </source>
</evidence>
<evidence type="ECO:0000256" key="3">
    <source>
        <dbReference type="ARBA" id="ARBA00023002"/>
    </source>
</evidence>
<dbReference type="STRING" id="913774.A0A0C3HX57"/>
<dbReference type="PRINTS" id="PR00080">
    <property type="entry name" value="SDRFAMILY"/>
</dbReference>
<dbReference type="PANTHER" id="PTHR24322">
    <property type="entry name" value="PKSB"/>
    <property type="match status" value="1"/>
</dbReference>
<dbReference type="HOGENOM" id="CLU_010194_5_2_1"/>
<dbReference type="GO" id="GO:0016616">
    <property type="term" value="F:oxidoreductase activity, acting on the CH-OH group of donors, NAD or NADP as acceptor"/>
    <property type="evidence" value="ECO:0007669"/>
    <property type="project" value="TreeGrafter"/>
</dbReference>
<keyword evidence="3" id="KW-0560">Oxidoreductase</keyword>
<protein>
    <recommendedName>
        <fullName evidence="7">Dehydrogenase RED2</fullName>
    </recommendedName>
</protein>
<reference evidence="6" key="2">
    <citation type="submission" date="2015-01" db="EMBL/GenBank/DDBJ databases">
        <title>Evolutionary Origins and Diversification of the Mycorrhizal Mutualists.</title>
        <authorList>
            <consortium name="DOE Joint Genome Institute"/>
            <consortium name="Mycorrhizal Genomics Consortium"/>
            <person name="Kohler A."/>
            <person name="Kuo A."/>
            <person name="Nagy L.G."/>
            <person name="Floudas D."/>
            <person name="Copeland A."/>
            <person name="Barry K.W."/>
            <person name="Cichocki N."/>
            <person name="Veneault-Fourrey C."/>
            <person name="LaButti K."/>
            <person name="Lindquist E.A."/>
            <person name="Lipzen A."/>
            <person name="Lundell T."/>
            <person name="Morin E."/>
            <person name="Murat C."/>
            <person name="Riley R."/>
            <person name="Ohm R."/>
            <person name="Sun H."/>
            <person name="Tunlid A."/>
            <person name="Henrissat B."/>
            <person name="Grigoriev I.V."/>
            <person name="Hibbett D.S."/>
            <person name="Martin F."/>
        </authorList>
    </citation>
    <scope>NUCLEOTIDE SEQUENCE [LARGE SCALE GENOMIC DNA]</scope>
    <source>
        <strain evidence="6">Zn</strain>
    </source>
</reference>
<comment type="similarity">
    <text evidence="1 4">Belongs to the short-chain dehydrogenases/reductases (SDR) family.</text>
</comment>
<keyword evidence="6" id="KW-1185">Reference proteome</keyword>
<dbReference type="Pfam" id="PF00106">
    <property type="entry name" value="adh_short"/>
    <property type="match status" value="1"/>
</dbReference>
<dbReference type="InterPro" id="IPR002347">
    <property type="entry name" value="SDR_fam"/>
</dbReference>
<dbReference type="OrthoDB" id="10253736at2759"/>
<evidence type="ECO:0008006" key="7">
    <source>
        <dbReference type="Google" id="ProtNLM"/>
    </source>
</evidence>
<reference evidence="5 6" key="1">
    <citation type="submission" date="2014-04" db="EMBL/GenBank/DDBJ databases">
        <authorList>
            <consortium name="DOE Joint Genome Institute"/>
            <person name="Kuo A."/>
            <person name="Martino E."/>
            <person name="Perotto S."/>
            <person name="Kohler A."/>
            <person name="Nagy L.G."/>
            <person name="Floudas D."/>
            <person name="Copeland A."/>
            <person name="Barry K.W."/>
            <person name="Cichocki N."/>
            <person name="Veneault-Fourrey C."/>
            <person name="LaButti K."/>
            <person name="Lindquist E.A."/>
            <person name="Lipzen A."/>
            <person name="Lundell T."/>
            <person name="Morin E."/>
            <person name="Murat C."/>
            <person name="Sun H."/>
            <person name="Tunlid A."/>
            <person name="Henrissat B."/>
            <person name="Grigoriev I.V."/>
            <person name="Hibbett D.S."/>
            <person name="Martin F."/>
            <person name="Nordberg H.P."/>
            <person name="Cantor M.N."/>
            <person name="Hua S.X."/>
        </authorList>
    </citation>
    <scope>NUCLEOTIDE SEQUENCE [LARGE SCALE GENOMIC DNA]</scope>
    <source>
        <strain evidence="5 6">Zn</strain>
    </source>
</reference>
<dbReference type="Gene3D" id="3.40.50.720">
    <property type="entry name" value="NAD(P)-binding Rossmann-like Domain"/>
    <property type="match status" value="2"/>
</dbReference>
<sequence>MPRSILPREGLTLEAIFVPVRLSLLQPLFTGSILLAIYQSPKLPLQWLSPDVLKFFQSPKALVSLGVLFGIGLLRKTNNVMSRLVLNNFTIDNTWDWTKEIVIITGGCSGIGALMVQRFAEKNIQVISLDVTPPPTPGLEVANHIRKTHGEPTVLINNAGIGTNKTILDETESELRRVFDVNIIAHFTLVKEFVPSMVRRNHGHVVTIASMASFLVHAQNVDYTCTKASALAFHEGLAQELKSRYNASKVRTSIIHPTWIRTPLIESLIRRRKITDLVLEPETVAEAVVNQVLSGYGAQLILPARLSIFSGLRGFPSWLQESMRNSVNRVLES</sequence>
<evidence type="ECO:0000256" key="1">
    <source>
        <dbReference type="ARBA" id="ARBA00006484"/>
    </source>
</evidence>
<organism evidence="5 6">
    <name type="scientific">Oidiodendron maius (strain Zn)</name>
    <dbReference type="NCBI Taxonomy" id="913774"/>
    <lineage>
        <taxon>Eukaryota</taxon>
        <taxon>Fungi</taxon>
        <taxon>Dikarya</taxon>
        <taxon>Ascomycota</taxon>
        <taxon>Pezizomycotina</taxon>
        <taxon>Leotiomycetes</taxon>
        <taxon>Leotiomycetes incertae sedis</taxon>
        <taxon>Myxotrichaceae</taxon>
        <taxon>Oidiodendron</taxon>
    </lineage>
</organism>
<evidence type="ECO:0000256" key="2">
    <source>
        <dbReference type="ARBA" id="ARBA00022857"/>
    </source>
</evidence>
<evidence type="ECO:0000313" key="5">
    <source>
        <dbReference type="EMBL" id="KIN06817.1"/>
    </source>
</evidence>
<gene>
    <name evidence="5" type="ORF">OIDMADRAFT_107737</name>
</gene>
<dbReference type="Proteomes" id="UP000054321">
    <property type="component" value="Unassembled WGS sequence"/>
</dbReference>
<dbReference type="InterPro" id="IPR020904">
    <property type="entry name" value="Sc_DH/Rdtase_CS"/>
</dbReference>
<dbReference type="PANTHER" id="PTHR24322:SF736">
    <property type="entry name" value="RETINOL DEHYDROGENASE 10"/>
    <property type="match status" value="1"/>
</dbReference>
<dbReference type="InParanoid" id="A0A0C3HX57"/>
<dbReference type="InterPro" id="IPR036291">
    <property type="entry name" value="NAD(P)-bd_dom_sf"/>
</dbReference>
<dbReference type="PRINTS" id="PR00081">
    <property type="entry name" value="GDHRDH"/>
</dbReference>
<dbReference type="AlphaFoldDB" id="A0A0C3HX57"/>
<keyword evidence="2" id="KW-0521">NADP</keyword>